<name>B2VFW9_ERWT9</name>
<proteinExistence type="predicted"/>
<dbReference type="InterPro" id="IPR007384">
    <property type="entry name" value="UCP006257"/>
</dbReference>
<dbReference type="AlphaFoldDB" id="B2VFW9"/>
<dbReference type="HOGENOM" id="CLU_130358_0_0_6"/>
<evidence type="ECO:0000313" key="3">
    <source>
        <dbReference type="EMBL" id="CAO97775.1"/>
    </source>
</evidence>
<evidence type="ECO:0000313" key="4">
    <source>
        <dbReference type="Proteomes" id="UP000001726"/>
    </source>
</evidence>
<dbReference type="SUPFAM" id="SSF158452">
    <property type="entry name" value="YqcC-like"/>
    <property type="match status" value="1"/>
</dbReference>
<dbReference type="FunFam" id="1.20.1440.40:FF:000001">
    <property type="entry name" value="DUF446 domain protein"/>
    <property type="match status" value="1"/>
</dbReference>
<feature type="domain" description="YqcC-like" evidence="2">
    <location>
        <begin position="6"/>
        <end position="103"/>
    </location>
</feature>
<comment type="similarity">
    <text evidence="1">To the N-terminal of E.carotovora exoenzyme regulation regulon ORF1. The C-terminal part is colinear with YqcB.</text>
</comment>
<dbReference type="Proteomes" id="UP000001726">
    <property type="component" value="Chromosome"/>
</dbReference>
<dbReference type="PIRSF" id="PIRSF006257">
    <property type="entry name" value="UCP006257"/>
    <property type="match status" value="1"/>
</dbReference>
<dbReference type="PANTHER" id="PTHR39586">
    <property type="entry name" value="CYTOPLASMIC PROTEIN-RELATED"/>
    <property type="match status" value="1"/>
</dbReference>
<dbReference type="InterPro" id="IPR036814">
    <property type="entry name" value="YqcC-like_sf"/>
</dbReference>
<dbReference type="STRING" id="465817.ETA_27290"/>
<dbReference type="PANTHER" id="PTHR39586:SF1">
    <property type="entry name" value="CYTOPLASMIC PROTEIN"/>
    <property type="match status" value="1"/>
</dbReference>
<dbReference type="KEGG" id="eta:ETA_27290"/>
<dbReference type="EMBL" id="CU468135">
    <property type="protein sequence ID" value="CAO97775.1"/>
    <property type="molecule type" value="Genomic_DNA"/>
</dbReference>
<dbReference type="GO" id="GO:0044010">
    <property type="term" value="P:single-species biofilm formation"/>
    <property type="evidence" value="ECO:0007669"/>
    <property type="project" value="TreeGrafter"/>
</dbReference>
<evidence type="ECO:0000256" key="1">
    <source>
        <dbReference type="ARBA" id="ARBA00060999"/>
    </source>
</evidence>
<accession>B2VFW9</accession>
<organism evidence="3 4">
    <name type="scientific">Erwinia tasmaniensis (strain DSM 17950 / CFBP 7177 / CIP 109463 / NCPPB 4357 / Et1/99)</name>
    <dbReference type="NCBI Taxonomy" id="465817"/>
    <lineage>
        <taxon>Bacteria</taxon>
        <taxon>Pseudomonadati</taxon>
        <taxon>Pseudomonadota</taxon>
        <taxon>Gammaproteobacteria</taxon>
        <taxon>Enterobacterales</taxon>
        <taxon>Erwiniaceae</taxon>
        <taxon>Erwinia</taxon>
    </lineage>
</organism>
<evidence type="ECO:0000259" key="2">
    <source>
        <dbReference type="Pfam" id="PF04287"/>
    </source>
</evidence>
<dbReference type="Gene3D" id="1.20.1440.40">
    <property type="entry name" value="YqcC-like"/>
    <property type="match status" value="1"/>
</dbReference>
<reference evidence="3 4" key="1">
    <citation type="journal article" date="2008" name="Environ. Microbiol.">
        <title>The genome of Erwinia tasmaniensis strain Et1/99, a non-pathogenic bacterium in the genus Erwinia.</title>
        <authorList>
            <person name="Kube M."/>
            <person name="Migdoll A.M."/>
            <person name="Mueller I."/>
            <person name="Kuhl H."/>
            <person name="Beck A."/>
            <person name="Reinhardt R."/>
            <person name="Geider K."/>
        </authorList>
    </citation>
    <scope>NUCLEOTIDE SEQUENCE [LARGE SCALE GENOMIC DNA]</scope>
    <source>
        <strain evidence="4">DSM 17950 / CFBP 7177 / CIP 109463 / NCPPB 4357 / Et1/99</strain>
    </source>
</reference>
<dbReference type="eggNOG" id="COG3098">
    <property type="taxonomic scope" value="Bacteria"/>
</dbReference>
<dbReference type="Pfam" id="PF04287">
    <property type="entry name" value="DUF446"/>
    <property type="match status" value="1"/>
</dbReference>
<dbReference type="OrthoDB" id="8794567at2"/>
<keyword evidence="4" id="KW-1185">Reference proteome</keyword>
<sequence>MSREQQVQQRLLAIGSLLKQAGLWQHVAPVSEAFSSTEPFCLDTMTPLQWLQWILLPKMQALLDAGAPLPVSMAIAPYYEVALEGEVTERARLLHLLNEFDQLFESP</sequence>
<dbReference type="InterPro" id="IPR023376">
    <property type="entry name" value="YqcC-like_dom"/>
</dbReference>
<gene>
    <name evidence="3" type="ordered locus">ETA_27290</name>
</gene>
<protein>
    <recommendedName>
        <fullName evidence="2">YqcC-like domain-containing protein</fullName>
    </recommendedName>
</protein>
<dbReference type="RefSeq" id="WP_012442432.1">
    <property type="nucleotide sequence ID" value="NC_010694.1"/>
</dbReference>